<dbReference type="Proteomes" id="UP001305647">
    <property type="component" value="Unassembled WGS sequence"/>
</dbReference>
<accession>A0AAN6Q0U9</accession>
<gene>
    <name evidence="2" type="ORF">N658DRAFT_496404</name>
</gene>
<sequence length="611" mass="66279">MDSRKRDHLGQRISKREPPSPRRPRGSVPDAISQPPVFSTYPASTQNPNAQPQAFGWNPALTQNGNPQLQAFSRNPGLTPNANAPPQAFNRTPGLTQNGNSQLQTSNRTPGLTQNGNPQLQAFNRNPCLTPNANCPPQACILTGPPPQVAIPSITGPDPAAAEQHTLDQLGLTKATLEQYFAETPLDDAVLDQLLANNNPQPAPAPPIGDQHGPGHHLGSGHQAAQVDGVAPGGQPCCYVLSWLTGNEAADRPGGVWKEDVSTTEALREELNRPESPPPAPKHGDGHGDGNGDGEGDDALIPVRPFLRVAVMHGLPPIEFIGVLMGIGGVHPQGAQLEVDRRFIEALAVRDRRYRPAAGLERCALRRRFKGDDVRVPREGGYIWEHPEFVDRAVAERMGRKWGDAKRHAGPGNHVVYSPMIYDLPRKLEDGSPLAVVFVRLGLWSQRRGAAVFLDELASSQGVPGRQEAMGPWRGSPATLEDVMVEAFKPGWSALAGQLPGTVAEVVYHRWLELFDYLETRHVEHMTPIMRAKMLGCYTQMMRSLELNSEVDDGIPWEPLIERVTRRIAVVSTLAALAAVQQPLPLPPRPFVGVQTPASPASHIARAQGSF</sequence>
<evidence type="ECO:0000313" key="3">
    <source>
        <dbReference type="Proteomes" id="UP001305647"/>
    </source>
</evidence>
<organism evidence="2 3">
    <name type="scientific">Parathielavia hyrcaniae</name>
    <dbReference type="NCBI Taxonomy" id="113614"/>
    <lineage>
        <taxon>Eukaryota</taxon>
        <taxon>Fungi</taxon>
        <taxon>Dikarya</taxon>
        <taxon>Ascomycota</taxon>
        <taxon>Pezizomycotina</taxon>
        <taxon>Sordariomycetes</taxon>
        <taxon>Sordariomycetidae</taxon>
        <taxon>Sordariales</taxon>
        <taxon>Chaetomiaceae</taxon>
        <taxon>Parathielavia</taxon>
    </lineage>
</organism>
<name>A0AAN6Q0U9_9PEZI</name>
<evidence type="ECO:0000256" key="1">
    <source>
        <dbReference type="SAM" id="MobiDB-lite"/>
    </source>
</evidence>
<feature type="compositionally biased region" description="Polar residues" evidence="1">
    <location>
        <begin position="41"/>
        <end position="52"/>
    </location>
</feature>
<evidence type="ECO:0000313" key="2">
    <source>
        <dbReference type="EMBL" id="KAK4101522.1"/>
    </source>
</evidence>
<comment type="caution">
    <text evidence="2">The sequence shown here is derived from an EMBL/GenBank/DDBJ whole genome shotgun (WGS) entry which is preliminary data.</text>
</comment>
<reference evidence="2" key="2">
    <citation type="submission" date="2023-05" db="EMBL/GenBank/DDBJ databases">
        <authorList>
            <consortium name="Lawrence Berkeley National Laboratory"/>
            <person name="Steindorff A."/>
            <person name="Hensen N."/>
            <person name="Bonometti L."/>
            <person name="Westerberg I."/>
            <person name="Brannstrom I.O."/>
            <person name="Guillou S."/>
            <person name="Cros-Aarteil S."/>
            <person name="Calhoun S."/>
            <person name="Haridas S."/>
            <person name="Kuo A."/>
            <person name="Mondo S."/>
            <person name="Pangilinan J."/>
            <person name="Riley R."/>
            <person name="Labutti K."/>
            <person name="Andreopoulos B."/>
            <person name="Lipzen A."/>
            <person name="Chen C."/>
            <person name="Yanf M."/>
            <person name="Daum C."/>
            <person name="Ng V."/>
            <person name="Clum A."/>
            <person name="Ohm R."/>
            <person name="Martin F."/>
            <person name="Silar P."/>
            <person name="Natvig D."/>
            <person name="Lalanne C."/>
            <person name="Gautier V."/>
            <person name="Ament-Velasquez S.L."/>
            <person name="Kruys A."/>
            <person name="Hutchinson M.I."/>
            <person name="Powell A.J."/>
            <person name="Barry K."/>
            <person name="Miller A.N."/>
            <person name="Grigoriev I.V."/>
            <person name="Debuchy R."/>
            <person name="Gladieux P."/>
            <person name="Thoren M.H."/>
            <person name="Johannesson H."/>
        </authorList>
    </citation>
    <scope>NUCLEOTIDE SEQUENCE</scope>
    <source>
        <strain evidence="2">CBS 757.83</strain>
    </source>
</reference>
<keyword evidence="3" id="KW-1185">Reference proteome</keyword>
<protein>
    <submittedName>
        <fullName evidence="2">Uncharacterized protein</fullName>
    </submittedName>
</protein>
<feature type="region of interest" description="Disordered" evidence="1">
    <location>
        <begin position="1"/>
        <end position="120"/>
    </location>
</feature>
<feature type="compositionally biased region" description="Basic and acidic residues" evidence="1">
    <location>
        <begin position="263"/>
        <end position="273"/>
    </location>
</feature>
<feature type="region of interest" description="Disordered" evidence="1">
    <location>
        <begin position="263"/>
        <end position="299"/>
    </location>
</feature>
<dbReference type="AlphaFoldDB" id="A0AAN6Q0U9"/>
<feature type="compositionally biased region" description="Basic and acidic residues" evidence="1">
    <location>
        <begin position="1"/>
        <end position="20"/>
    </location>
</feature>
<dbReference type="EMBL" id="MU863635">
    <property type="protein sequence ID" value="KAK4101522.1"/>
    <property type="molecule type" value="Genomic_DNA"/>
</dbReference>
<feature type="compositionally biased region" description="Polar residues" evidence="1">
    <location>
        <begin position="60"/>
        <end position="120"/>
    </location>
</feature>
<reference evidence="2" key="1">
    <citation type="journal article" date="2023" name="Mol. Phylogenet. Evol.">
        <title>Genome-scale phylogeny and comparative genomics of the fungal order Sordariales.</title>
        <authorList>
            <person name="Hensen N."/>
            <person name="Bonometti L."/>
            <person name="Westerberg I."/>
            <person name="Brannstrom I.O."/>
            <person name="Guillou S."/>
            <person name="Cros-Aarteil S."/>
            <person name="Calhoun S."/>
            <person name="Haridas S."/>
            <person name="Kuo A."/>
            <person name="Mondo S."/>
            <person name="Pangilinan J."/>
            <person name="Riley R."/>
            <person name="LaButti K."/>
            <person name="Andreopoulos B."/>
            <person name="Lipzen A."/>
            <person name="Chen C."/>
            <person name="Yan M."/>
            <person name="Daum C."/>
            <person name="Ng V."/>
            <person name="Clum A."/>
            <person name="Steindorff A."/>
            <person name="Ohm R.A."/>
            <person name="Martin F."/>
            <person name="Silar P."/>
            <person name="Natvig D.O."/>
            <person name="Lalanne C."/>
            <person name="Gautier V."/>
            <person name="Ament-Velasquez S.L."/>
            <person name="Kruys A."/>
            <person name="Hutchinson M.I."/>
            <person name="Powell A.J."/>
            <person name="Barry K."/>
            <person name="Miller A.N."/>
            <person name="Grigoriev I.V."/>
            <person name="Debuchy R."/>
            <person name="Gladieux P."/>
            <person name="Hiltunen Thoren M."/>
            <person name="Johannesson H."/>
        </authorList>
    </citation>
    <scope>NUCLEOTIDE SEQUENCE</scope>
    <source>
        <strain evidence="2">CBS 757.83</strain>
    </source>
</reference>
<feature type="region of interest" description="Disordered" evidence="1">
    <location>
        <begin position="196"/>
        <end position="229"/>
    </location>
</feature>
<proteinExistence type="predicted"/>